<gene>
    <name evidence="2" type="ORF">CUN48_04300</name>
</gene>
<reference evidence="2 3" key="1">
    <citation type="submission" date="2017-11" db="EMBL/GenBank/DDBJ databases">
        <title>Evolution of Phototrophy in the Chloroflexi Phylum Driven by Horizontal Gene Transfer.</title>
        <authorList>
            <person name="Ward L.M."/>
            <person name="Hemp J."/>
            <person name="Shih P.M."/>
            <person name="Mcglynn S.E."/>
            <person name="Fischer W."/>
        </authorList>
    </citation>
    <scope>NUCLEOTIDE SEQUENCE [LARGE SCALE GENOMIC DNA]</scope>
    <source>
        <strain evidence="2">JP3_7</strain>
    </source>
</reference>
<evidence type="ECO:0000313" key="3">
    <source>
        <dbReference type="Proteomes" id="UP000230790"/>
    </source>
</evidence>
<evidence type="ECO:0000313" key="2">
    <source>
        <dbReference type="EMBL" id="PJF48320.1"/>
    </source>
</evidence>
<feature type="coiled-coil region" evidence="1">
    <location>
        <begin position="26"/>
        <end position="53"/>
    </location>
</feature>
<protein>
    <recommendedName>
        <fullName evidence="4">Chordopoxvirus fusion protein</fullName>
    </recommendedName>
</protein>
<accession>A0A2M8QEU1</accession>
<evidence type="ECO:0000256" key="1">
    <source>
        <dbReference type="SAM" id="Coils"/>
    </source>
</evidence>
<dbReference type="EMBL" id="PGTN01000018">
    <property type="protein sequence ID" value="PJF48320.1"/>
    <property type="molecule type" value="Genomic_DNA"/>
</dbReference>
<evidence type="ECO:0008006" key="4">
    <source>
        <dbReference type="Google" id="ProtNLM"/>
    </source>
</evidence>
<dbReference type="Proteomes" id="UP000230790">
    <property type="component" value="Unassembled WGS sequence"/>
</dbReference>
<sequence>MLAEVITDAYNSLVKTSDFNELKAIVAQLAQAQQRTEQRMEELAQAQQRTEQHMNMLAMRMDELAQEMKLFARGLTQVRADLGGLSRSVGYALENEAYRMLPAFLLRQHNLQVIDRLVRTEIAGEEINIFGKVRRNGQELLIVGETKLQLDERRSNRQEESETLAQLARKVQVVRQSHPGLEIVPLIITHFARPSFIRYAAEQGVIVVQSFEW</sequence>
<organism evidence="2 3">
    <name type="scientific">Candidatus Thermofonsia Clade 3 bacterium</name>
    <dbReference type="NCBI Taxonomy" id="2364212"/>
    <lineage>
        <taxon>Bacteria</taxon>
        <taxon>Bacillati</taxon>
        <taxon>Chloroflexota</taxon>
        <taxon>Candidatus Thermofontia</taxon>
        <taxon>Candidatus Thermofonsia Clade 3</taxon>
    </lineage>
</organism>
<dbReference type="AlphaFoldDB" id="A0A2M8QEU1"/>
<name>A0A2M8QEU1_9CHLR</name>
<comment type="caution">
    <text evidence="2">The sequence shown here is derived from an EMBL/GenBank/DDBJ whole genome shotgun (WGS) entry which is preliminary data.</text>
</comment>
<keyword evidence="1" id="KW-0175">Coiled coil</keyword>
<proteinExistence type="predicted"/>